<keyword evidence="5" id="KW-1185">Reference proteome</keyword>
<feature type="region of interest" description="Disordered" evidence="2">
    <location>
        <begin position="1"/>
        <end position="30"/>
    </location>
</feature>
<dbReference type="GeneID" id="77803243"/>
<feature type="compositionally biased region" description="Polar residues" evidence="2">
    <location>
        <begin position="614"/>
        <end position="628"/>
    </location>
</feature>
<dbReference type="PROSITE" id="PS50157">
    <property type="entry name" value="ZINC_FINGER_C2H2_2"/>
    <property type="match status" value="1"/>
</dbReference>
<keyword evidence="1" id="KW-0479">Metal-binding</keyword>
<dbReference type="Gene3D" id="3.30.160.60">
    <property type="entry name" value="Classic Zinc Finger"/>
    <property type="match status" value="1"/>
</dbReference>
<keyword evidence="1" id="KW-0862">Zinc</keyword>
<dbReference type="InterPro" id="IPR036236">
    <property type="entry name" value="Znf_C2H2_sf"/>
</dbReference>
<evidence type="ECO:0000256" key="2">
    <source>
        <dbReference type="SAM" id="MobiDB-lite"/>
    </source>
</evidence>
<keyword evidence="1" id="KW-0863">Zinc-finger</keyword>
<feature type="compositionally biased region" description="Polar residues" evidence="2">
    <location>
        <begin position="193"/>
        <end position="209"/>
    </location>
</feature>
<dbReference type="PROSITE" id="PS00028">
    <property type="entry name" value="ZINC_FINGER_C2H2_1"/>
    <property type="match status" value="1"/>
</dbReference>
<protein>
    <recommendedName>
        <fullName evidence="3">C2H2-type domain-containing protein</fullName>
    </recommendedName>
</protein>
<dbReference type="Proteomes" id="UP001164743">
    <property type="component" value="Chromosome 13A"/>
</dbReference>
<feature type="region of interest" description="Disordered" evidence="2">
    <location>
        <begin position="187"/>
        <end position="209"/>
    </location>
</feature>
<evidence type="ECO:0000313" key="5">
    <source>
        <dbReference type="Proteomes" id="UP001164743"/>
    </source>
</evidence>
<feature type="domain" description="C2H2-type" evidence="3">
    <location>
        <begin position="543"/>
        <end position="571"/>
    </location>
</feature>
<feature type="compositionally biased region" description="Low complexity" evidence="2">
    <location>
        <begin position="378"/>
        <end position="396"/>
    </location>
</feature>
<name>A0ABY7D2F9_9BASI</name>
<evidence type="ECO:0000256" key="1">
    <source>
        <dbReference type="PROSITE-ProRule" id="PRU00042"/>
    </source>
</evidence>
<dbReference type="EMBL" id="CP110433">
    <property type="protein sequence ID" value="WAQ90778.1"/>
    <property type="molecule type" value="Genomic_DNA"/>
</dbReference>
<feature type="region of interest" description="Disordered" evidence="2">
    <location>
        <begin position="600"/>
        <end position="628"/>
    </location>
</feature>
<dbReference type="InterPro" id="IPR013087">
    <property type="entry name" value="Znf_C2H2_type"/>
</dbReference>
<proteinExistence type="predicted"/>
<sequence length="628" mass="68178">MKQSYPFTSTKGAHPLSSKTRGKSASQTVSIGPFFPNPELLAILSPLSSPIQNDRNQPNLDVNVPLAETSSSKQALTEPLFPSFSHHAGSTVTGEVHSAQSQNQYVCHGSLALGTYSRQPRPAYTMCPSSTTMPGPHHSGSVMCHQNITMSSTFGSFLSTSVVADHGTESCSRRAATGVIGYAGRTASPPMGGNSSSYQSTDFLSSTPSTQDAVSSMDLNNCSRVNGEWLFTNPFGAAVPANQSSEHHTGRELSLEESLLSEALGKPDSELLSFLTSNFSVGENSTLSSQDGNHVHETLQKGSPSIGINFSTGLESTCTPAASPSKSTASVKIESPGGYANRKLFNSSALENFGNELSKYKNVSQAQPIGENVGLEAYPSSTSSNSSSHSSSPSLSSSFTLNSRSSSYSPCHSSVDLSHFNEASTFSQNVPDTLFENDFYERAPEDLINVDTQPNFFNPIANEGHLGLESFYPLQHHIQQQQQQLLHQLELQQLWQQDLQRQQSWSQGLRPQIPEMANFFNSTQYPDVQSTNFQAPPALKPIFICHKCGKGHTRQSNLLAHLRDTHSQVKKVACDFPGCTKSYKRVSECRRHKKDLHGIPLPSELSGKVRKPRSTISSMFRPSKFQSA</sequence>
<evidence type="ECO:0000313" key="4">
    <source>
        <dbReference type="EMBL" id="WAQ90778.1"/>
    </source>
</evidence>
<dbReference type="SUPFAM" id="SSF57667">
    <property type="entry name" value="beta-beta-alpha zinc fingers"/>
    <property type="match status" value="1"/>
</dbReference>
<gene>
    <name evidence="4" type="ORF">PtA15_13A177</name>
</gene>
<feature type="region of interest" description="Disordered" evidence="2">
    <location>
        <begin position="374"/>
        <end position="396"/>
    </location>
</feature>
<organism evidence="4 5">
    <name type="scientific">Puccinia triticina</name>
    <dbReference type="NCBI Taxonomy" id="208348"/>
    <lineage>
        <taxon>Eukaryota</taxon>
        <taxon>Fungi</taxon>
        <taxon>Dikarya</taxon>
        <taxon>Basidiomycota</taxon>
        <taxon>Pucciniomycotina</taxon>
        <taxon>Pucciniomycetes</taxon>
        <taxon>Pucciniales</taxon>
        <taxon>Pucciniaceae</taxon>
        <taxon>Puccinia</taxon>
    </lineage>
</organism>
<reference evidence="4" key="1">
    <citation type="submission" date="2022-10" db="EMBL/GenBank/DDBJ databases">
        <title>Puccinia triticina Genome sequencing and assembly.</title>
        <authorList>
            <person name="Li C."/>
        </authorList>
    </citation>
    <scope>NUCLEOTIDE SEQUENCE</scope>
    <source>
        <strain evidence="4">Pt15</strain>
    </source>
</reference>
<accession>A0ABY7D2F9</accession>
<dbReference type="RefSeq" id="XP_053026333.1">
    <property type="nucleotide sequence ID" value="XM_053162348.1"/>
</dbReference>
<dbReference type="SMART" id="SM00355">
    <property type="entry name" value="ZnF_C2H2"/>
    <property type="match status" value="2"/>
</dbReference>
<evidence type="ECO:0000259" key="3">
    <source>
        <dbReference type="PROSITE" id="PS50157"/>
    </source>
</evidence>